<evidence type="ECO:0000313" key="3">
    <source>
        <dbReference type="Proteomes" id="UP000007882"/>
    </source>
</evidence>
<protein>
    <submittedName>
        <fullName evidence="2">Uncharacterized protein</fullName>
    </submittedName>
</protein>
<dbReference type="PATRIC" id="fig|512565.3.peg.4365"/>
<keyword evidence="1" id="KW-1133">Transmembrane helix</keyword>
<evidence type="ECO:0000256" key="1">
    <source>
        <dbReference type="SAM" id="Phobius"/>
    </source>
</evidence>
<sequence>MTCVSSWWHVVSWGVGMARLVVAVDPAVGVEPADLVKAWAADEEAAALGEASLASSAPGSFFPGLAELIWVPLAVNLASSVVYDLVRRLVAKQRPAVDVTELELVETVSGDDRVVVVRVRRSIG</sequence>
<keyword evidence="1" id="KW-0472">Membrane</keyword>
<accession>I0H9B2</accession>
<evidence type="ECO:0000313" key="2">
    <source>
        <dbReference type="EMBL" id="BAL89599.1"/>
    </source>
</evidence>
<dbReference type="KEGG" id="ams:AMIS_43790"/>
<organism evidence="2 3">
    <name type="scientific">Actinoplanes missouriensis (strain ATCC 14538 / DSM 43046 / CBS 188.64 / JCM 3121 / NBRC 102363 / NCIMB 12654 / NRRL B-3342 / UNCC 431)</name>
    <dbReference type="NCBI Taxonomy" id="512565"/>
    <lineage>
        <taxon>Bacteria</taxon>
        <taxon>Bacillati</taxon>
        <taxon>Actinomycetota</taxon>
        <taxon>Actinomycetes</taxon>
        <taxon>Micromonosporales</taxon>
        <taxon>Micromonosporaceae</taxon>
        <taxon>Actinoplanes</taxon>
    </lineage>
</organism>
<keyword evidence="1" id="KW-0812">Transmembrane</keyword>
<proteinExistence type="predicted"/>
<gene>
    <name evidence="2" type="ordered locus">AMIS_43790</name>
</gene>
<feature type="transmembrane region" description="Helical" evidence="1">
    <location>
        <begin position="68"/>
        <end position="86"/>
    </location>
</feature>
<keyword evidence="3" id="KW-1185">Reference proteome</keyword>
<reference evidence="2 3" key="1">
    <citation type="submission" date="2012-02" db="EMBL/GenBank/DDBJ databases">
        <title>Complete genome sequence of Actinoplanes missouriensis 431 (= NBRC 102363).</title>
        <authorList>
            <person name="Ohnishi Y."/>
            <person name="Ishikawa J."/>
            <person name="Sekine M."/>
            <person name="Hosoyama A."/>
            <person name="Harada T."/>
            <person name="Narita H."/>
            <person name="Hata T."/>
            <person name="Konno Y."/>
            <person name="Tutikane K."/>
            <person name="Fujita N."/>
            <person name="Horinouchi S."/>
            <person name="Hayakawa M."/>
        </authorList>
    </citation>
    <scope>NUCLEOTIDE SEQUENCE [LARGE SCALE GENOMIC DNA]</scope>
    <source>
        <strain evidence="3">ATCC 14538 / DSM 43046 / CBS 188.64 / JCM 3121 / NBRC 102363 / NCIMB 12654 / NRRL B-3342 / UNCC 431</strain>
    </source>
</reference>
<dbReference type="EMBL" id="AP012319">
    <property type="protein sequence ID" value="BAL89599.1"/>
    <property type="molecule type" value="Genomic_DNA"/>
</dbReference>
<dbReference type="AlphaFoldDB" id="I0H9B2"/>
<dbReference type="Proteomes" id="UP000007882">
    <property type="component" value="Chromosome"/>
</dbReference>
<name>I0H9B2_ACTM4</name>
<dbReference type="STRING" id="512565.AMIS_43790"/>
<dbReference type="HOGENOM" id="CLU_1999003_0_0_11"/>